<evidence type="ECO:0000256" key="9">
    <source>
        <dbReference type="HAMAP-Rule" id="MF_00236"/>
    </source>
</evidence>
<keyword evidence="6 9" id="KW-1133">Transmembrane helix</keyword>
<dbReference type="RefSeq" id="WP_093794514.1">
    <property type="nucleotide sequence ID" value="NZ_CP155571.1"/>
</dbReference>
<evidence type="ECO:0000256" key="6">
    <source>
        <dbReference type="ARBA" id="ARBA00022989"/>
    </source>
</evidence>
<comment type="subcellular location">
    <subcellularLocation>
        <location evidence="1 9">Cell membrane</location>
        <topology evidence="1 9">Single-pass membrane protein</topology>
    </subcellularLocation>
</comment>
<keyword evidence="8 9" id="KW-0472">Membrane</keyword>
<proteinExistence type="inferred from homology"/>
<dbReference type="Pfam" id="PF02416">
    <property type="entry name" value="TatA_B_E"/>
    <property type="match status" value="1"/>
</dbReference>
<comment type="subunit">
    <text evidence="9">Forms a complex with TatC.</text>
</comment>
<gene>
    <name evidence="11" type="primary">tatAd_1</name>
    <name evidence="9" type="synonym">tatA</name>
    <name evidence="11" type="ORF">SPACI_016650</name>
</gene>
<feature type="region of interest" description="Disordered" evidence="10">
    <location>
        <begin position="45"/>
        <end position="71"/>
    </location>
</feature>
<dbReference type="HAMAP" id="MF_00236">
    <property type="entry name" value="TatA_E"/>
    <property type="match status" value="1"/>
</dbReference>
<name>A0ABZ3J0F9_SPOA4</name>
<keyword evidence="2 9" id="KW-0813">Transport</keyword>
<evidence type="ECO:0000256" key="1">
    <source>
        <dbReference type="ARBA" id="ARBA00004162"/>
    </source>
</evidence>
<dbReference type="EMBL" id="CP155571">
    <property type="protein sequence ID" value="XFO71631.1"/>
    <property type="molecule type" value="Genomic_DNA"/>
</dbReference>
<evidence type="ECO:0000256" key="8">
    <source>
        <dbReference type="ARBA" id="ARBA00023136"/>
    </source>
</evidence>
<dbReference type="PRINTS" id="PR01506">
    <property type="entry name" value="TATBPROTEIN"/>
</dbReference>
<organism evidence="11 12">
    <name type="scientific">Sporomusa acidovorans (strain ATCC 49682 / DSM 3132 / Mol)</name>
    <dbReference type="NCBI Taxonomy" id="1123286"/>
    <lineage>
        <taxon>Bacteria</taxon>
        <taxon>Bacillati</taxon>
        <taxon>Bacillota</taxon>
        <taxon>Negativicutes</taxon>
        <taxon>Selenomonadales</taxon>
        <taxon>Sporomusaceae</taxon>
        <taxon>Sporomusa</taxon>
    </lineage>
</organism>
<keyword evidence="7 9" id="KW-0811">Translocation</keyword>
<reference evidence="11" key="1">
    <citation type="submission" date="2024-05" db="EMBL/GenBank/DDBJ databases">
        <title>Isolation and characterization of Sporomusa carbonis sp. nov., a carboxydotrophic hydrogenogen in the genus of Sporomusa isolated from a charcoal burning pile.</title>
        <authorList>
            <person name="Boeer T."/>
            <person name="Rosenbaum F."/>
            <person name="Eysell L."/>
            <person name="Mueller V."/>
            <person name="Daniel R."/>
            <person name="Poehlein A."/>
        </authorList>
    </citation>
    <scope>NUCLEOTIDE SEQUENCE [LARGE SCALE GENOMIC DNA]</scope>
    <source>
        <strain evidence="11">DSM 3132</strain>
    </source>
</reference>
<keyword evidence="12" id="KW-1185">Reference proteome</keyword>
<dbReference type="InterPro" id="IPR006312">
    <property type="entry name" value="TatA/E"/>
</dbReference>
<protein>
    <recommendedName>
        <fullName evidence="9">Sec-independent protein translocase protein TatA</fullName>
    </recommendedName>
</protein>
<evidence type="ECO:0000313" key="12">
    <source>
        <dbReference type="Proteomes" id="UP000216052"/>
    </source>
</evidence>
<evidence type="ECO:0000256" key="2">
    <source>
        <dbReference type="ARBA" id="ARBA00022448"/>
    </source>
</evidence>
<sequence length="71" mass="7712">MFNFSMAELGIILVIALMVFGPGKLPDVGKALGRNIREVRQAANEINSPNTEKEESLAVGTKARKEMKHSG</sequence>
<keyword evidence="4 9" id="KW-0812">Transmembrane</keyword>
<evidence type="ECO:0000256" key="3">
    <source>
        <dbReference type="ARBA" id="ARBA00022475"/>
    </source>
</evidence>
<dbReference type="PANTHER" id="PTHR42982:SF1">
    <property type="entry name" value="SEC-INDEPENDENT PROTEIN TRANSLOCASE PROTEIN TATA"/>
    <property type="match status" value="1"/>
</dbReference>
<evidence type="ECO:0000313" key="11">
    <source>
        <dbReference type="EMBL" id="XFO71631.1"/>
    </source>
</evidence>
<evidence type="ECO:0000256" key="10">
    <source>
        <dbReference type="SAM" id="MobiDB-lite"/>
    </source>
</evidence>
<comment type="similarity">
    <text evidence="9">Belongs to the TatA/E family.</text>
</comment>
<comment type="function">
    <text evidence="9">Part of the twin-arginine translocation (Tat) system that transports large folded proteins containing a characteristic twin-arginine motif in their signal peptide across membranes. TatA could form the protein-conducting channel of the Tat system.</text>
</comment>
<dbReference type="PANTHER" id="PTHR42982">
    <property type="entry name" value="SEC-INDEPENDENT PROTEIN TRANSLOCASE PROTEIN TATA"/>
    <property type="match status" value="1"/>
</dbReference>
<dbReference type="InterPro" id="IPR003369">
    <property type="entry name" value="TatA/B/E"/>
</dbReference>
<dbReference type="Proteomes" id="UP000216052">
    <property type="component" value="Chromosome"/>
</dbReference>
<evidence type="ECO:0000256" key="7">
    <source>
        <dbReference type="ARBA" id="ARBA00023010"/>
    </source>
</evidence>
<keyword evidence="3 9" id="KW-1003">Cell membrane</keyword>
<keyword evidence="5 9" id="KW-0653">Protein transport</keyword>
<accession>A0ABZ3J0F9</accession>
<dbReference type="Gene3D" id="1.20.5.3310">
    <property type="match status" value="1"/>
</dbReference>
<evidence type="ECO:0000256" key="5">
    <source>
        <dbReference type="ARBA" id="ARBA00022927"/>
    </source>
</evidence>
<evidence type="ECO:0000256" key="4">
    <source>
        <dbReference type="ARBA" id="ARBA00022692"/>
    </source>
</evidence>